<evidence type="ECO:0000313" key="6">
    <source>
        <dbReference type="EMBL" id="KAK5645131.1"/>
    </source>
</evidence>
<dbReference type="PRINTS" id="PR00821">
    <property type="entry name" value="TAGLIPASE"/>
</dbReference>
<dbReference type="GO" id="GO:0016298">
    <property type="term" value="F:lipase activity"/>
    <property type="evidence" value="ECO:0007669"/>
    <property type="project" value="InterPro"/>
</dbReference>
<feature type="domain" description="Lipase" evidence="5">
    <location>
        <begin position="3"/>
        <end position="193"/>
    </location>
</feature>
<evidence type="ECO:0000259" key="5">
    <source>
        <dbReference type="Pfam" id="PF00151"/>
    </source>
</evidence>
<accession>A0AAN7VGF6</accession>
<protein>
    <recommendedName>
        <fullName evidence="5">Lipase domain-containing protein</fullName>
    </recommendedName>
</protein>
<evidence type="ECO:0000256" key="3">
    <source>
        <dbReference type="ARBA" id="ARBA00022525"/>
    </source>
</evidence>
<dbReference type="GO" id="GO:0016042">
    <property type="term" value="P:lipid catabolic process"/>
    <property type="evidence" value="ECO:0007669"/>
    <property type="project" value="TreeGrafter"/>
</dbReference>
<sequence>MSVLSVDWQAGAEPPFEQAVSNARVVALEILSLLKTLKAYGLTEEQRIYIIGHGLGAHIAGYVGHMHAVHKITGLDPTGAYFEHMPPVVRLDPSDAQFVEVLHTDAFSGRSQGTQTSMGHVDFFLNGAKQQTNCNDTSPFSSFTKLDRNSLKEGDILPACSHKRSFKYFIESARNKNCEYIGFECYSYKDFEEVIEF</sequence>
<organism evidence="6 7">
    <name type="scientific">Pyrocoelia pectoralis</name>
    <dbReference type="NCBI Taxonomy" id="417401"/>
    <lineage>
        <taxon>Eukaryota</taxon>
        <taxon>Metazoa</taxon>
        <taxon>Ecdysozoa</taxon>
        <taxon>Arthropoda</taxon>
        <taxon>Hexapoda</taxon>
        <taxon>Insecta</taxon>
        <taxon>Pterygota</taxon>
        <taxon>Neoptera</taxon>
        <taxon>Endopterygota</taxon>
        <taxon>Coleoptera</taxon>
        <taxon>Polyphaga</taxon>
        <taxon>Elateriformia</taxon>
        <taxon>Elateroidea</taxon>
        <taxon>Lampyridae</taxon>
        <taxon>Lampyrinae</taxon>
        <taxon>Pyrocoelia</taxon>
    </lineage>
</organism>
<dbReference type="SUPFAM" id="SSF53474">
    <property type="entry name" value="alpha/beta-Hydrolases"/>
    <property type="match status" value="1"/>
</dbReference>
<dbReference type="Gene3D" id="3.40.50.1820">
    <property type="entry name" value="alpha/beta hydrolase"/>
    <property type="match status" value="1"/>
</dbReference>
<dbReference type="InterPro" id="IPR000734">
    <property type="entry name" value="TAG_lipase"/>
</dbReference>
<keyword evidence="3" id="KW-0964">Secreted</keyword>
<evidence type="ECO:0000313" key="7">
    <source>
        <dbReference type="Proteomes" id="UP001329430"/>
    </source>
</evidence>
<dbReference type="PANTHER" id="PTHR11610:SF181">
    <property type="entry name" value="INACTIVE PANCREATIC LIPASE-RELATED PROTEIN 1-LIKE"/>
    <property type="match status" value="1"/>
</dbReference>
<comment type="caution">
    <text evidence="6">The sequence shown here is derived from an EMBL/GenBank/DDBJ whole genome shotgun (WGS) entry which is preliminary data.</text>
</comment>
<comment type="similarity">
    <text evidence="2 4">Belongs to the AB hydrolase superfamily. Lipase family.</text>
</comment>
<proteinExistence type="inferred from homology"/>
<dbReference type="InterPro" id="IPR013818">
    <property type="entry name" value="Lipase"/>
</dbReference>
<evidence type="ECO:0000256" key="2">
    <source>
        <dbReference type="ARBA" id="ARBA00010701"/>
    </source>
</evidence>
<dbReference type="GO" id="GO:0005615">
    <property type="term" value="C:extracellular space"/>
    <property type="evidence" value="ECO:0007669"/>
    <property type="project" value="TreeGrafter"/>
</dbReference>
<dbReference type="AlphaFoldDB" id="A0AAN7VGF6"/>
<dbReference type="Proteomes" id="UP001329430">
    <property type="component" value="Chromosome 4"/>
</dbReference>
<comment type="subcellular location">
    <subcellularLocation>
        <location evidence="1">Secreted</location>
    </subcellularLocation>
</comment>
<keyword evidence="7" id="KW-1185">Reference proteome</keyword>
<name>A0AAN7VGF6_9COLE</name>
<dbReference type="InterPro" id="IPR029058">
    <property type="entry name" value="AB_hydrolase_fold"/>
</dbReference>
<dbReference type="Pfam" id="PF00151">
    <property type="entry name" value="Lipase"/>
    <property type="match status" value="1"/>
</dbReference>
<gene>
    <name evidence="6" type="ORF">RI129_006431</name>
</gene>
<dbReference type="PANTHER" id="PTHR11610">
    <property type="entry name" value="LIPASE"/>
    <property type="match status" value="1"/>
</dbReference>
<dbReference type="EMBL" id="JAVRBK010000004">
    <property type="protein sequence ID" value="KAK5645131.1"/>
    <property type="molecule type" value="Genomic_DNA"/>
</dbReference>
<evidence type="ECO:0000256" key="1">
    <source>
        <dbReference type="ARBA" id="ARBA00004613"/>
    </source>
</evidence>
<reference evidence="6 7" key="1">
    <citation type="journal article" date="2024" name="Insects">
        <title>An Improved Chromosome-Level Genome Assembly of the Firefly Pyrocoelia pectoralis.</title>
        <authorList>
            <person name="Fu X."/>
            <person name="Meyer-Rochow V.B."/>
            <person name="Ballantyne L."/>
            <person name="Zhu X."/>
        </authorList>
    </citation>
    <scope>NUCLEOTIDE SEQUENCE [LARGE SCALE GENOMIC DNA]</scope>
    <source>
        <strain evidence="6">XCY_ONT2</strain>
    </source>
</reference>
<evidence type="ECO:0000256" key="4">
    <source>
        <dbReference type="RuleBase" id="RU004262"/>
    </source>
</evidence>